<reference evidence="2 3" key="1">
    <citation type="submission" date="2019-05" db="EMBL/GenBank/DDBJ databases">
        <title>Another draft genome of Portunus trituberculatus and its Hox gene families provides insights of decapod evolution.</title>
        <authorList>
            <person name="Jeong J.-H."/>
            <person name="Song I."/>
            <person name="Kim S."/>
            <person name="Choi T."/>
            <person name="Kim D."/>
            <person name="Ryu S."/>
            <person name="Kim W."/>
        </authorList>
    </citation>
    <scope>NUCLEOTIDE SEQUENCE [LARGE SCALE GENOMIC DNA]</scope>
    <source>
        <tissue evidence="2">Muscle</tissue>
    </source>
</reference>
<feature type="compositionally biased region" description="Basic and acidic residues" evidence="1">
    <location>
        <begin position="9"/>
        <end position="19"/>
    </location>
</feature>
<dbReference type="Proteomes" id="UP000324222">
    <property type="component" value="Unassembled WGS sequence"/>
</dbReference>
<name>A0A5B7HI21_PORTR</name>
<dbReference type="AlphaFoldDB" id="A0A5B7HI21"/>
<evidence type="ECO:0000256" key="1">
    <source>
        <dbReference type="SAM" id="MobiDB-lite"/>
    </source>
</evidence>
<comment type="caution">
    <text evidence="2">The sequence shown here is derived from an EMBL/GenBank/DDBJ whole genome shotgun (WGS) entry which is preliminary data.</text>
</comment>
<protein>
    <submittedName>
        <fullName evidence="2">Uncharacterized protein</fullName>
    </submittedName>
</protein>
<evidence type="ECO:0000313" key="3">
    <source>
        <dbReference type="Proteomes" id="UP000324222"/>
    </source>
</evidence>
<keyword evidence="3" id="KW-1185">Reference proteome</keyword>
<proteinExistence type="predicted"/>
<sequence length="76" mass="8481">MSGNSQNEDELRWPTEHRDHRSGHRPTLGGGGGGRGATQRTFLANENHSLGAPWQRPDRTPWLPTARVLQRDSQPS</sequence>
<dbReference type="EMBL" id="VSRR010031873">
    <property type="protein sequence ID" value="MPC70872.1"/>
    <property type="molecule type" value="Genomic_DNA"/>
</dbReference>
<feature type="region of interest" description="Disordered" evidence="1">
    <location>
        <begin position="1"/>
        <end position="76"/>
    </location>
</feature>
<feature type="compositionally biased region" description="Polar residues" evidence="1">
    <location>
        <begin position="38"/>
        <end position="48"/>
    </location>
</feature>
<accession>A0A5B7HI21</accession>
<organism evidence="2 3">
    <name type="scientific">Portunus trituberculatus</name>
    <name type="common">Swimming crab</name>
    <name type="synonym">Neptunus trituberculatus</name>
    <dbReference type="NCBI Taxonomy" id="210409"/>
    <lineage>
        <taxon>Eukaryota</taxon>
        <taxon>Metazoa</taxon>
        <taxon>Ecdysozoa</taxon>
        <taxon>Arthropoda</taxon>
        <taxon>Crustacea</taxon>
        <taxon>Multicrustacea</taxon>
        <taxon>Malacostraca</taxon>
        <taxon>Eumalacostraca</taxon>
        <taxon>Eucarida</taxon>
        <taxon>Decapoda</taxon>
        <taxon>Pleocyemata</taxon>
        <taxon>Brachyura</taxon>
        <taxon>Eubrachyura</taxon>
        <taxon>Portunoidea</taxon>
        <taxon>Portunidae</taxon>
        <taxon>Portuninae</taxon>
        <taxon>Portunus</taxon>
    </lineage>
</organism>
<gene>
    <name evidence="2" type="ORF">E2C01_065133</name>
</gene>
<evidence type="ECO:0000313" key="2">
    <source>
        <dbReference type="EMBL" id="MPC70872.1"/>
    </source>
</evidence>